<keyword evidence="1" id="KW-0812">Transmembrane</keyword>
<evidence type="ECO:0000313" key="3">
    <source>
        <dbReference type="Proteomes" id="UP001634393"/>
    </source>
</evidence>
<proteinExistence type="predicted"/>
<sequence length="50" mass="6232">MIFFLTFLIFLFLFLFLFHFFYLILFAFFDFIIIFGKILYTRVLIIITFA</sequence>
<organism evidence="2 3">
    <name type="scientific">Penstemon smallii</name>
    <dbReference type="NCBI Taxonomy" id="265156"/>
    <lineage>
        <taxon>Eukaryota</taxon>
        <taxon>Viridiplantae</taxon>
        <taxon>Streptophyta</taxon>
        <taxon>Embryophyta</taxon>
        <taxon>Tracheophyta</taxon>
        <taxon>Spermatophyta</taxon>
        <taxon>Magnoliopsida</taxon>
        <taxon>eudicotyledons</taxon>
        <taxon>Gunneridae</taxon>
        <taxon>Pentapetalae</taxon>
        <taxon>asterids</taxon>
        <taxon>lamiids</taxon>
        <taxon>Lamiales</taxon>
        <taxon>Plantaginaceae</taxon>
        <taxon>Cheloneae</taxon>
        <taxon>Penstemon</taxon>
    </lineage>
</organism>
<dbReference type="Proteomes" id="UP001634393">
    <property type="component" value="Unassembled WGS sequence"/>
</dbReference>
<gene>
    <name evidence="2" type="ORF">ACJIZ3_024161</name>
</gene>
<keyword evidence="1" id="KW-1133">Transmembrane helix</keyword>
<dbReference type="EMBL" id="JBJXBP010000003">
    <property type="protein sequence ID" value="KAL3839570.1"/>
    <property type="molecule type" value="Genomic_DNA"/>
</dbReference>
<evidence type="ECO:0000313" key="2">
    <source>
        <dbReference type="EMBL" id="KAL3839570.1"/>
    </source>
</evidence>
<name>A0ABD3TR79_9LAMI</name>
<reference evidence="2 3" key="1">
    <citation type="submission" date="2024-12" db="EMBL/GenBank/DDBJ databases">
        <title>The unique morphological basis and parallel evolutionary history of personate flowers in Penstemon.</title>
        <authorList>
            <person name="Depatie T.H."/>
            <person name="Wessinger C.A."/>
        </authorList>
    </citation>
    <scope>NUCLEOTIDE SEQUENCE [LARGE SCALE GENOMIC DNA]</scope>
    <source>
        <strain evidence="2">WTNN_2</strain>
        <tissue evidence="2">Leaf</tissue>
    </source>
</reference>
<accession>A0ABD3TR79</accession>
<keyword evidence="3" id="KW-1185">Reference proteome</keyword>
<protein>
    <submittedName>
        <fullName evidence="2">Uncharacterized protein</fullName>
    </submittedName>
</protein>
<evidence type="ECO:0000256" key="1">
    <source>
        <dbReference type="SAM" id="Phobius"/>
    </source>
</evidence>
<dbReference type="AlphaFoldDB" id="A0ABD3TR79"/>
<keyword evidence="1" id="KW-0472">Membrane</keyword>
<feature type="transmembrane region" description="Helical" evidence="1">
    <location>
        <begin position="6"/>
        <end position="35"/>
    </location>
</feature>
<comment type="caution">
    <text evidence="2">The sequence shown here is derived from an EMBL/GenBank/DDBJ whole genome shotgun (WGS) entry which is preliminary data.</text>
</comment>